<dbReference type="InterPro" id="IPR008201">
    <property type="entry name" value="HepT-like"/>
</dbReference>
<evidence type="ECO:0000313" key="8">
    <source>
        <dbReference type="Proteomes" id="UP000757435"/>
    </source>
</evidence>
<accession>A0A951UQE9</accession>
<dbReference type="GO" id="GO:0000166">
    <property type="term" value="F:nucleotide binding"/>
    <property type="evidence" value="ECO:0007669"/>
    <property type="project" value="UniProtKB-KW"/>
</dbReference>
<protein>
    <submittedName>
        <fullName evidence="7">DUF86 domain-containing protein</fullName>
    </submittedName>
</protein>
<dbReference type="Gene3D" id="1.20.120.580">
    <property type="entry name" value="bsu32300-like"/>
    <property type="match status" value="1"/>
</dbReference>
<evidence type="ECO:0000256" key="6">
    <source>
        <dbReference type="ARBA" id="ARBA00024207"/>
    </source>
</evidence>
<keyword evidence="1" id="KW-0597">Phosphoprotein</keyword>
<gene>
    <name evidence="7" type="ORF">KME15_16890</name>
</gene>
<comment type="caution">
    <text evidence="7">The sequence shown here is derived from an EMBL/GenBank/DDBJ whole genome shotgun (WGS) entry which is preliminary data.</text>
</comment>
<dbReference type="InterPro" id="IPR051813">
    <property type="entry name" value="HepT_RNase_toxin"/>
</dbReference>
<dbReference type="PANTHER" id="PTHR34139">
    <property type="entry name" value="UPF0331 PROTEIN MJ0127"/>
    <property type="match status" value="1"/>
</dbReference>
<evidence type="ECO:0000256" key="4">
    <source>
        <dbReference type="ARBA" id="ARBA00022741"/>
    </source>
</evidence>
<keyword evidence="4" id="KW-0547">Nucleotide-binding</keyword>
<dbReference type="Proteomes" id="UP000757435">
    <property type="component" value="Unassembled WGS sequence"/>
</dbReference>
<keyword evidence="5" id="KW-0378">Hydrolase</keyword>
<dbReference type="Pfam" id="PF01934">
    <property type="entry name" value="HepT-like"/>
    <property type="match status" value="1"/>
</dbReference>
<dbReference type="GO" id="GO:0110001">
    <property type="term" value="C:toxin-antitoxin complex"/>
    <property type="evidence" value="ECO:0007669"/>
    <property type="project" value="InterPro"/>
</dbReference>
<dbReference type="AlphaFoldDB" id="A0A951UQE9"/>
<dbReference type="GO" id="GO:0016787">
    <property type="term" value="F:hydrolase activity"/>
    <property type="evidence" value="ECO:0007669"/>
    <property type="project" value="UniProtKB-KW"/>
</dbReference>
<dbReference type="EMBL" id="JAHHHD010000020">
    <property type="protein sequence ID" value="MBW4660353.1"/>
    <property type="molecule type" value="Genomic_DNA"/>
</dbReference>
<evidence type="ECO:0000313" key="7">
    <source>
        <dbReference type="EMBL" id="MBW4660353.1"/>
    </source>
</evidence>
<sequence length="111" mass="12816">MRADNLYLEDILRCIQKIESYTVGGRKSFMDTLMIQDAVARNFEIIGEATKRLSTSFKQAHPEVPWKKIAGLRDFLIHDYGYVDPNEVWGIIDRDLSELKISIQSLLQTPE</sequence>
<keyword evidence="3" id="KW-0540">Nuclease</keyword>
<reference evidence="7" key="2">
    <citation type="journal article" date="2022" name="Microbiol. Resour. Announc.">
        <title>Metagenome Sequencing to Explore Phylogenomics of Terrestrial Cyanobacteria.</title>
        <authorList>
            <person name="Ward R.D."/>
            <person name="Stajich J.E."/>
            <person name="Johansen J.R."/>
            <person name="Huntemann M."/>
            <person name="Clum A."/>
            <person name="Foster B."/>
            <person name="Foster B."/>
            <person name="Roux S."/>
            <person name="Palaniappan K."/>
            <person name="Varghese N."/>
            <person name="Mukherjee S."/>
            <person name="Reddy T.B.K."/>
            <person name="Daum C."/>
            <person name="Copeland A."/>
            <person name="Chen I.A."/>
            <person name="Ivanova N.N."/>
            <person name="Kyrpides N.C."/>
            <person name="Shapiro N."/>
            <person name="Eloe-Fadrosh E.A."/>
            <person name="Pietrasiak N."/>
        </authorList>
    </citation>
    <scope>NUCLEOTIDE SEQUENCE</scope>
    <source>
        <strain evidence="7">UHER 2000/2452</strain>
    </source>
</reference>
<reference evidence="7" key="1">
    <citation type="submission" date="2021-05" db="EMBL/GenBank/DDBJ databases">
        <authorList>
            <person name="Pietrasiak N."/>
            <person name="Ward R."/>
            <person name="Stajich J.E."/>
            <person name="Kurbessoian T."/>
        </authorList>
    </citation>
    <scope>NUCLEOTIDE SEQUENCE</scope>
    <source>
        <strain evidence="7">UHER 2000/2452</strain>
    </source>
</reference>
<name>A0A951UQE9_9CYAN</name>
<evidence type="ECO:0000256" key="3">
    <source>
        <dbReference type="ARBA" id="ARBA00022722"/>
    </source>
</evidence>
<comment type="similarity">
    <text evidence="6">Belongs to the HepT RNase toxin family.</text>
</comment>
<keyword evidence="2" id="KW-1277">Toxin-antitoxin system</keyword>
<dbReference type="PANTHER" id="PTHR34139:SF1">
    <property type="entry name" value="RNASE MJ1380-RELATED"/>
    <property type="match status" value="1"/>
</dbReference>
<organism evidence="7 8">
    <name type="scientific">Drouetiella hepatica Uher 2000/2452</name>
    <dbReference type="NCBI Taxonomy" id="904376"/>
    <lineage>
        <taxon>Bacteria</taxon>
        <taxon>Bacillati</taxon>
        <taxon>Cyanobacteriota</taxon>
        <taxon>Cyanophyceae</taxon>
        <taxon>Oculatellales</taxon>
        <taxon>Oculatellaceae</taxon>
        <taxon>Drouetiella</taxon>
    </lineage>
</organism>
<dbReference type="InterPro" id="IPR037038">
    <property type="entry name" value="HepT-like_sf"/>
</dbReference>
<proteinExistence type="inferred from homology"/>
<evidence type="ECO:0000256" key="1">
    <source>
        <dbReference type="ARBA" id="ARBA00022553"/>
    </source>
</evidence>
<evidence type="ECO:0000256" key="2">
    <source>
        <dbReference type="ARBA" id="ARBA00022649"/>
    </source>
</evidence>
<dbReference type="GO" id="GO:0004540">
    <property type="term" value="F:RNA nuclease activity"/>
    <property type="evidence" value="ECO:0007669"/>
    <property type="project" value="InterPro"/>
</dbReference>
<evidence type="ECO:0000256" key="5">
    <source>
        <dbReference type="ARBA" id="ARBA00022801"/>
    </source>
</evidence>